<dbReference type="OrthoDB" id="157604at2157"/>
<dbReference type="GO" id="GO:0005886">
    <property type="term" value="C:plasma membrane"/>
    <property type="evidence" value="ECO:0007669"/>
    <property type="project" value="TreeGrafter"/>
</dbReference>
<evidence type="ECO:0000256" key="2">
    <source>
        <dbReference type="SAM" id="Phobius"/>
    </source>
</evidence>
<keyword evidence="2" id="KW-0472">Membrane</keyword>
<dbReference type="PATRIC" id="fig|1227455.4.peg.782"/>
<dbReference type="InterPro" id="IPR052165">
    <property type="entry name" value="Membrane_assoc_protease"/>
</dbReference>
<feature type="transmembrane region" description="Helical" evidence="2">
    <location>
        <begin position="20"/>
        <end position="38"/>
    </location>
</feature>
<comment type="caution">
    <text evidence="3">The sequence shown here is derived from an EMBL/GenBank/DDBJ whole genome shotgun (WGS) entry which is preliminary data.</text>
</comment>
<dbReference type="RefSeq" id="WP_006076602.1">
    <property type="nucleotide sequence ID" value="NZ_AOMD01000012.1"/>
</dbReference>
<gene>
    <name evidence="3" type="ORF">C449_03846</name>
</gene>
<accession>M0MPV8</accession>
<feature type="transmembrane region" description="Helical" evidence="2">
    <location>
        <begin position="45"/>
        <end position="64"/>
    </location>
</feature>
<dbReference type="PANTHER" id="PTHR33507:SF3">
    <property type="entry name" value="INNER MEMBRANE PROTEIN YBBJ"/>
    <property type="match status" value="1"/>
</dbReference>
<dbReference type="AlphaFoldDB" id="M0MPV8"/>
<proteinExistence type="predicted"/>
<dbReference type="EMBL" id="AOMD01000012">
    <property type="protein sequence ID" value="EMA46769.1"/>
    <property type="molecule type" value="Genomic_DNA"/>
</dbReference>
<dbReference type="InParanoid" id="M0MPV8"/>
<organism evidence="3 4">
    <name type="scientific">Halococcus saccharolyticus DSM 5350</name>
    <dbReference type="NCBI Taxonomy" id="1227455"/>
    <lineage>
        <taxon>Archaea</taxon>
        <taxon>Methanobacteriati</taxon>
        <taxon>Methanobacteriota</taxon>
        <taxon>Stenosarchaea group</taxon>
        <taxon>Halobacteria</taxon>
        <taxon>Halobacteriales</taxon>
        <taxon>Halococcaceae</taxon>
        <taxon>Halococcus</taxon>
    </lineage>
</organism>
<dbReference type="InterPro" id="IPR012340">
    <property type="entry name" value="NA-bd_OB-fold"/>
</dbReference>
<dbReference type="STRING" id="1227455.C449_03846"/>
<keyword evidence="2" id="KW-0812">Transmembrane</keyword>
<reference evidence="3 4" key="1">
    <citation type="journal article" date="2014" name="PLoS Genet.">
        <title>Phylogenetically driven sequencing of extremely halophilic archaea reveals strategies for static and dynamic osmo-response.</title>
        <authorList>
            <person name="Becker E.A."/>
            <person name="Seitzer P.M."/>
            <person name="Tritt A."/>
            <person name="Larsen D."/>
            <person name="Krusor M."/>
            <person name="Yao A.I."/>
            <person name="Wu D."/>
            <person name="Madern D."/>
            <person name="Eisen J.A."/>
            <person name="Darling A.E."/>
            <person name="Facciotti M.T."/>
        </authorList>
    </citation>
    <scope>NUCLEOTIDE SEQUENCE [LARGE SCALE GENOMIC DNA]</scope>
    <source>
        <strain evidence="3 4">DSM 5350</strain>
    </source>
</reference>
<feature type="region of interest" description="Disordered" evidence="1">
    <location>
        <begin position="176"/>
        <end position="198"/>
    </location>
</feature>
<evidence type="ECO:0000313" key="4">
    <source>
        <dbReference type="Proteomes" id="UP000011669"/>
    </source>
</evidence>
<evidence type="ECO:0000256" key="1">
    <source>
        <dbReference type="SAM" id="MobiDB-lite"/>
    </source>
</evidence>
<dbReference type="Proteomes" id="UP000011669">
    <property type="component" value="Unassembled WGS sequence"/>
</dbReference>
<keyword evidence="4" id="KW-1185">Reference proteome</keyword>
<protein>
    <submittedName>
        <fullName evidence="3">Uncharacterized protein</fullName>
    </submittedName>
</protein>
<dbReference type="Gene3D" id="2.40.50.140">
    <property type="entry name" value="Nucleic acid-binding proteins"/>
    <property type="match status" value="1"/>
</dbReference>
<dbReference type="PANTHER" id="PTHR33507">
    <property type="entry name" value="INNER MEMBRANE PROTEIN YBBJ"/>
    <property type="match status" value="1"/>
</dbReference>
<sequence length="198" mass="20317">MVLAFAAGAVPLQADLLLNQLPLVLVVAGLGLMGLEALAPGAHFVVLGVALLVAGMVGVALGALGLGGVILAVILAAVVVASGAGTLYAYRKFDFYGGKNMAQTTDSNSLRGKSGRVTERVTHSGGQVKLDGGGFNPYYAARALDGEIPEGERVMVTDPGGGNVVTVESLSAIEGDIDRELARGREEEPDDERERETA</sequence>
<evidence type="ECO:0000313" key="3">
    <source>
        <dbReference type="EMBL" id="EMA46769.1"/>
    </source>
</evidence>
<keyword evidence="2" id="KW-1133">Transmembrane helix</keyword>
<feature type="transmembrane region" description="Helical" evidence="2">
    <location>
        <begin position="70"/>
        <end position="90"/>
    </location>
</feature>
<name>M0MPV8_9EURY</name>